<feature type="compositionally biased region" description="Pro residues" evidence="1">
    <location>
        <begin position="981"/>
        <end position="998"/>
    </location>
</feature>
<evidence type="ECO:0000256" key="1">
    <source>
        <dbReference type="SAM" id="MobiDB-lite"/>
    </source>
</evidence>
<keyword evidence="2" id="KW-0472">Membrane</keyword>
<feature type="transmembrane region" description="Helical" evidence="2">
    <location>
        <begin position="1254"/>
        <end position="1279"/>
    </location>
</feature>
<dbReference type="InterPro" id="IPR011009">
    <property type="entry name" value="Kinase-like_dom_sf"/>
</dbReference>
<dbReference type="PROSITE" id="PS50011">
    <property type="entry name" value="PROTEIN_KINASE_DOM"/>
    <property type="match status" value="1"/>
</dbReference>
<dbReference type="Gene3D" id="1.10.510.10">
    <property type="entry name" value="Transferase(Phosphotransferase) domain 1"/>
    <property type="match status" value="1"/>
</dbReference>
<feature type="transmembrane region" description="Helical" evidence="2">
    <location>
        <begin position="1354"/>
        <end position="1374"/>
    </location>
</feature>
<name>A0ABQ8URD9_9EUKA</name>
<feature type="transmembrane region" description="Helical" evidence="2">
    <location>
        <begin position="1153"/>
        <end position="1176"/>
    </location>
</feature>
<dbReference type="InterPro" id="IPR011989">
    <property type="entry name" value="ARM-like"/>
</dbReference>
<evidence type="ECO:0000259" key="3">
    <source>
        <dbReference type="PROSITE" id="PS50011"/>
    </source>
</evidence>
<keyword evidence="5" id="KW-1185">Reference proteome</keyword>
<dbReference type="PANTHER" id="PTHR23315">
    <property type="entry name" value="U BOX DOMAIN-CONTAINING"/>
    <property type="match status" value="1"/>
</dbReference>
<dbReference type="InterPro" id="IPR000225">
    <property type="entry name" value="Armadillo"/>
</dbReference>
<keyword evidence="2" id="KW-0812">Transmembrane</keyword>
<organism evidence="4 5">
    <name type="scientific">Paratrimastix pyriformis</name>
    <dbReference type="NCBI Taxonomy" id="342808"/>
    <lineage>
        <taxon>Eukaryota</taxon>
        <taxon>Metamonada</taxon>
        <taxon>Preaxostyla</taxon>
        <taxon>Paratrimastigidae</taxon>
        <taxon>Paratrimastix</taxon>
    </lineage>
</organism>
<comment type="caution">
    <text evidence="4">The sequence shown here is derived from an EMBL/GenBank/DDBJ whole genome shotgun (WGS) entry which is preliminary data.</text>
</comment>
<feature type="domain" description="Protein kinase" evidence="3">
    <location>
        <begin position="1"/>
        <end position="242"/>
    </location>
</feature>
<feature type="transmembrane region" description="Helical" evidence="2">
    <location>
        <begin position="1182"/>
        <end position="1208"/>
    </location>
</feature>
<evidence type="ECO:0000313" key="5">
    <source>
        <dbReference type="Proteomes" id="UP001141327"/>
    </source>
</evidence>
<feature type="region of interest" description="Disordered" evidence="1">
    <location>
        <begin position="977"/>
        <end position="999"/>
    </location>
</feature>
<keyword evidence="2" id="KW-1133">Transmembrane helix</keyword>
<protein>
    <recommendedName>
        <fullName evidence="3">Protein kinase domain-containing protein</fullName>
    </recommendedName>
</protein>
<proteinExistence type="predicted"/>
<dbReference type="PANTHER" id="PTHR23315:SF7">
    <property type="entry name" value="U-BOX DOMAIN-CONTAINING PROTEIN 4"/>
    <property type="match status" value="1"/>
</dbReference>
<dbReference type="EMBL" id="JAPMOS010000010">
    <property type="protein sequence ID" value="KAJ4460893.1"/>
    <property type="molecule type" value="Genomic_DNA"/>
</dbReference>
<dbReference type="Proteomes" id="UP001141327">
    <property type="component" value="Unassembled WGS sequence"/>
</dbReference>
<sequence length="1445" mass="155910">MAVREILVPSEANEAPILANLEELASIYHVNLLPYNQNLWRLRTPDSDSRVLALTTEFCELGSLDDVVETLTDADRDCAARGLLNALHFLYQHKAHHGALKPSNVLFRRSEPGELPEVVLSDYHLRPECRSGPPASGPSALPVFLTPDGLAPAGDLRAAGTLLLCLYGKLTSRALQGLLDGRPDRSASLTGRLAALACELLGHRPVALEIILRLLAAEGSPAAGVSSVELLGTLSRKAHACLGSAPPLPEPAAIIARAAAIHDGGSPQMAQQYLRLLAAITAEPARLPAYADGAAVVLEGLLKALPDLTGLALVGGLQPLRDLLSLVVATPEAARQHPTLLTNVLTALWALSTVEVARPALRHAGVGSIWVAKQGVGLLDEQSHLVGLAVAHLCRDRALCTAIGRSDFPAALAHRLAVAKPGLATTLCGAAFELCQGDPENCSRLRQAGLVAPLARFLLALPPAKDQVFGTVLCATCLLLAREPEGKEALEAAGLPERVLVERALSLVQAFPPAHPHRDPYMTNLCRLLAAMPTHIFASRDFAVAGGFRVLVRLLEAAQAEAEAAPRRVPGEIPLEALLTLSEVEEARVAFSEAGCIPPLTRLLRVVSGLQSPSLARGLLAVLCNLTASRDCRVALAASGVADLLARLVDDPVVLADRELAVPLYQTLGMLTATTEPMAHVALPQAVLDRLCGLVVHPALQGWPEESVLLLDIVGHFGLEPPVAVLQRLVELLARPAFLGGNGLLAESLAGALLSFVAASATNRAALMALRVEGPLLRLFEEPLYMADGATIAHLCGALLRLYTLDTRETFLGAGLVDSMVRLLSGPVGGTADSRLTRLMEFMATAASRDTFAGTRVMDELTRMMESPLVRTHPDLAVRFFSALRAFVHANRQQAHAIRLAVLARPLVHLLGERIITDPVAAQGFFGALAGLLECCELREAFVQAGLEPRLLELMQRPDMRQLRPVRETIEASLAVLRTPSPTPPSSPATPPPGPAAPAGPQCCLGGVAAIPHIPIGPAGHPHLHAGFPFPSPGLIPHRYARWPRHHPADPVLPAGALAPFDWARVHPPATVARLWKEAIFEAEHLWHDAFITDFGRHAYEWAEGSQNSWRKKYNEHASRLKEVASMRAVLTKARSREKNVDYSVPLEMTGMYLLLGIFGPIMAWLIFPLFFVLLVLRAERILVFTLHLVMLPADGLLVYGFFFALLMAMYKVPREYRRLSILAVCIFPVVMLTGHWAAARGDQLTWGLASSWIVNWLLIFSLPFLLTVCFIIEGLGALRSAPGRLHALIPIPRPRTHTSSTPYPFHRLSGAPVGAGVRPGAGRAGPALPGAALLLACNTAWFRVYPVRTFSTFYQILATVPLTADIALIALRLDFFPSFHLAFVGIPLGLWLLPLMGVTVWMAIKWWKEWKAAREVSQERRRLHDGDRIHIYPPGDPYSRFAPA</sequence>
<feature type="transmembrane region" description="Helical" evidence="2">
    <location>
        <begin position="1220"/>
        <end position="1239"/>
    </location>
</feature>
<dbReference type="SMART" id="SM00185">
    <property type="entry name" value="ARM"/>
    <property type="match status" value="3"/>
</dbReference>
<dbReference type="SUPFAM" id="SSF48371">
    <property type="entry name" value="ARM repeat"/>
    <property type="match status" value="2"/>
</dbReference>
<evidence type="ECO:0000313" key="4">
    <source>
        <dbReference type="EMBL" id="KAJ4460893.1"/>
    </source>
</evidence>
<gene>
    <name evidence="4" type="ORF">PAPYR_2732</name>
</gene>
<feature type="transmembrane region" description="Helical" evidence="2">
    <location>
        <begin position="1380"/>
        <end position="1405"/>
    </location>
</feature>
<evidence type="ECO:0000256" key="2">
    <source>
        <dbReference type="SAM" id="Phobius"/>
    </source>
</evidence>
<dbReference type="InterPro" id="IPR000719">
    <property type="entry name" value="Prot_kinase_dom"/>
</dbReference>
<dbReference type="SUPFAM" id="SSF56112">
    <property type="entry name" value="Protein kinase-like (PK-like)"/>
    <property type="match status" value="1"/>
</dbReference>
<dbReference type="InterPro" id="IPR016024">
    <property type="entry name" value="ARM-type_fold"/>
</dbReference>
<accession>A0ABQ8URD9</accession>
<reference evidence="4" key="1">
    <citation type="journal article" date="2022" name="bioRxiv">
        <title>Genomics of Preaxostyla Flagellates Illuminates Evolutionary Transitions and the Path Towards Mitochondrial Loss.</title>
        <authorList>
            <person name="Novak L.V.F."/>
            <person name="Treitli S.C."/>
            <person name="Pyrih J."/>
            <person name="Halakuc P."/>
            <person name="Pipaliya S.V."/>
            <person name="Vacek V."/>
            <person name="Brzon O."/>
            <person name="Soukal P."/>
            <person name="Eme L."/>
            <person name="Dacks J.B."/>
            <person name="Karnkowska A."/>
            <person name="Elias M."/>
            <person name="Hampl V."/>
        </authorList>
    </citation>
    <scope>NUCLEOTIDE SEQUENCE</scope>
    <source>
        <strain evidence="4">RCP-MX</strain>
    </source>
</reference>
<dbReference type="Gene3D" id="1.25.10.10">
    <property type="entry name" value="Leucine-rich Repeat Variant"/>
    <property type="match status" value="2"/>
</dbReference>